<dbReference type="RefSeq" id="WP_238203476.1">
    <property type="nucleotide sequence ID" value="NZ_BPQE01000013.1"/>
</dbReference>
<accession>A0ABU0HUT2</accession>
<sequence>MPLSLIPSLRALAAAALVAAPALTAAPALAESAYVSQMTAGVAVPVRLIGGGTAAPTSVAAPAAVAASGAPHGYTPEMAAARGMTSQLAQTLQIGSMNSVAHIQVGAGNISTAAVIGQANNLSVLQAGSNLQSNVVLLGTQGLNVGVIQPPGSIPVNMLIARLPNGGLLIKR</sequence>
<feature type="signal peptide" evidence="1">
    <location>
        <begin position="1"/>
        <end position="30"/>
    </location>
</feature>
<keyword evidence="3" id="KW-1185">Reference proteome</keyword>
<evidence type="ECO:0000313" key="2">
    <source>
        <dbReference type="EMBL" id="MDQ0446092.1"/>
    </source>
</evidence>
<name>A0ABU0HUT2_9HYPH</name>
<evidence type="ECO:0000313" key="3">
    <source>
        <dbReference type="Proteomes" id="UP001231124"/>
    </source>
</evidence>
<reference evidence="2 3" key="1">
    <citation type="submission" date="2023-07" db="EMBL/GenBank/DDBJ databases">
        <title>Genomic Encyclopedia of Type Strains, Phase IV (KMG-IV): sequencing the most valuable type-strain genomes for metagenomic binning, comparative biology and taxonomic classification.</title>
        <authorList>
            <person name="Goeker M."/>
        </authorList>
    </citation>
    <scope>NUCLEOTIDE SEQUENCE [LARGE SCALE GENOMIC DNA]</scope>
    <source>
        <strain evidence="2 3">DSM 19013</strain>
    </source>
</reference>
<dbReference type="Proteomes" id="UP001231124">
    <property type="component" value="Unassembled WGS sequence"/>
</dbReference>
<gene>
    <name evidence="2" type="ORF">QO012_000570</name>
</gene>
<feature type="chain" id="PRO_5046352701" evidence="1">
    <location>
        <begin position="31"/>
        <end position="172"/>
    </location>
</feature>
<comment type="caution">
    <text evidence="2">The sequence shown here is derived from an EMBL/GenBank/DDBJ whole genome shotgun (WGS) entry which is preliminary data.</text>
</comment>
<keyword evidence="1" id="KW-0732">Signal</keyword>
<proteinExistence type="predicted"/>
<evidence type="ECO:0000256" key="1">
    <source>
        <dbReference type="SAM" id="SignalP"/>
    </source>
</evidence>
<organism evidence="2 3">
    <name type="scientific">Methylobacterium aerolatum</name>
    <dbReference type="NCBI Taxonomy" id="418708"/>
    <lineage>
        <taxon>Bacteria</taxon>
        <taxon>Pseudomonadati</taxon>
        <taxon>Pseudomonadota</taxon>
        <taxon>Alphaproteobacteria</taxon>
        <taxon>Hyphomicrobiales</taxon>
        <taxon>Methylobacteriaceae</taxon>
        <taxon>Methylobacterium</taxon>
    </lineage>
</organism>
<protein>
    <submittedName>
        <fullName evidence="2">Uncharacterized protein</fullName>
    </submittedName>
</protein>
<dbReference type="EMBL" id="JAUSVP010000001">
    <property type="protein sequence ID" value="MDQ0446092.1"/>
    <property type="molecule type" value="Genomic_DNA"/>
</dbReference>